<keyword evidence="4" id="KW-0489">Methyltransferase</keyword>
<dbReference type="NCBIfam" id="TIGR00104">
    <property type="entry name" value="tRNA_TsaA"/>
    <property type="match status" value="1"/>
</dbReference>
<dbReference type="SUPFAM" id="SSF118196">
    <property type="entry name" value="YaeB-like"/>
    <property type="match status" value="1"/>
</dbReference>
<proteinExistence type="inferred from homology"/>
<dbReference type="AlphaFoldDB" id="A0A848D8M8"/>
<dbReference type="PROSITE" id="PS01318">
    <property type="entry name" value="TSAA_1"/>
    <property type="match status" value="1"/>
</dbReference>
<dbReference type="InterPro" id="IPR023368">
    <property type="entry name" value="UPF0066_cons_site"/>
</dbReference>
<evidence type="ECO:0000313" key="5">
    <source>
        <dbReference type="Proteomes" id="UP000606580"/>
    </source>
</evidence>
<dbReference type="InterPro" id="IPR036413">
    <property type="entry name" value="YaeB-like_sf"/>
</dbReference>
<dbReference type="EMBL" id="WNEG01000047">
    <property type="protein sequence ID" value="NMG83068.1"/>
    <property type="molecule type" value="Genomic_DNA"/>
</dbReference>
<dbReference type="GO" id="GO:0008168">
    <property type="term" value="F:methyltransferase activity"/>
    <property type="evidence" value="ECO:0007669"/>
    <property type="project" value="UniProtKB-KW"/>
</dbReference>
<dbReference type="Pfam" id="PF01980">
    <property type="entry name" value="TrmO_N"/>
    <property type="match status" value="1"/>
</dbReference>
<evidence type="ECO:0000259" key="3">
    <source>
        <dbReference type="PROSITE" id="PS51668"/>
    </source>
</evidence>
<dbReference type="GO" id="GO:0032259">
    <property type="term" value="P:methylation"/>
    <property type="evidence" value="ECO:0007669"/>
    <property type="project" value="UniProtKB-KW"/>
</dbReference>
<dbReference type="InterPro" id="IPR036414">
    <property type="entry name" value="YaeB_N_sf"/>
</dbReference>
<comment type="similarity">
    <text evidence="2">Belongs to the tRNA methyltransferase O family.</text>
</comment>
<dbReference type="Gene3D" id="2.40.30.70">
    <property type="entry name" value="YaeB-like"/>
    <property type="match status" value="1"/>
</dbReference>
<gene>
    <name evidence="4" type="primary">tsaA</name>
    <name evidence="4" type="ORF">GIS02_02545</name>
</gene>
<comment type="caution">
    <text evidence="4">The sequence shown here is derived from an EMBL/GenBank/DDBJ whole genome shotgun (WGS) entry which is preliminary data.</text>
</comment>
<dbReference type="InterPro" id="IPR023370">
    <property type="entry name" value="TrmO-like_N"/>
</dbReference>
<keyword evidence="1" id="KW-0949">S-adenosyl-L-methionine</keyword>
<evidence type="ECO:0000256" key="2">
    <source>
        <dbReference type="ARBA" id="ARBA00033753"/>
    </source>
</evidence>
<evidence type="ECO:0000256" key="1">
    <source>
        <dbReference type="ARBA" id="ARBA00022691"/>
    </source>
</evidence>
<protein>
    <submittedName>
        <fullName evidence="4">tRNA (N6-threonylcarbamoyladenosine(37)-N6)-methyltransferase TrmO</fullName>
    </submittedName>
</protein>
<sequence>MSFELKQIGVIRTPYTDNAPYQPVEEDEGDFRIVVDPQYINGVYKLDEFRYIYVVYYIHRIKQECSMIISPPWTGGLKAGVFASRSPVRPNCVGLSIVRIKGIKNNEILTSGLDVFDGTPLLDIKPYIKDLDTKSDANYGWLEKMDDHKHLLLHIKGLPHDY</sequence>
<dbReference type="Proteomes" id="UP000606580">
    <property type="component" value="Unassembled WGS sequence"/>
</dbReference>
<evidence type="ECO:0000313" key="4">
    <source>
        <dbReference type="EMBL" id="NMG83068.1"/>
    </source>
</evidence>
<dbReference type="InterPro" id="IPR040372">
    <property type="entry name" value="YaeB-like"/>
</dbReference>
<name>A0A848D8M8_9EURY</name>
<dbReference type="PANTHER" id="PTHR12818">
    <property type="entry name" value="TRNA (ADENINE(37)-N6)-METHYLTRANSFERASE"/>
    <property type="match status" value="1"/>
</dbReference>
<dbReference type="PROSITE" id="PS51668">
    <property type="entry name" value="TSAA_2"/>
    <property type="match status" value="1"/>
</dbReference>
<accession>A0A848D8M8</accession>
<keyword evidence="4" id="KW-0808">Transferase</keyword>
<dbReference type="CDD" id="cd09281">
    <property type="entry name" value="UPF0066"/>
    <property type="match status" value="1"/>
</dbReference>
<dbReference type="PANTHER" id="PTHR12818:SF0">
    <property type="entry name" value="TRNA (ADENINE(37)-N6)-METHYLTRANSFERASE"/>
    <property type="match status" value="1"/>
</dbReference>
<organism evidence="4 5">
    <name type="scientific">Candidatus Ethanoperedens thermophilum</name>
    <dbReference type="NCBI Taxonomy" id="2766897"/>
    <lineage>
        <taxon>Archaea</taxon>
        <taxon>Methanobacteriati</taxon>
        <taxon>Methanobacteriota</taxon>
        <taxon>Stenosarchaea group</taxon>
        <taxon>Methanomicrobia</taxon>
        <taxon>Methanosarcinales</taxon>
        <taxon>Methanosarcinales incertae sedis</taxon>
        <taxon>GOM Arc I cluster</taxon>
        <taxon>Candidatus Ethanoperedens</taxon>
    </lineage>
</organism>
<feature type="domain" description="TsaA-like" evidence="3">
    <location>
        <begin position="5"/>
        <end position="136"/>
    </location>
</feature>
<reference evidence="4" key="1">
    <citation type="journal article" date="2020" name="MBio">
        <title>'Candidatus Ethanoperedens,' a Thermophilic Genus of Archaea Mediating the Anaerobic Oxidation of Ethane.</title>
        <authorList>
            <person name="Hahn C.J."/>
            <person name="Laso-Perez R."/>
            <person name="Vulcano F."/>
            <person name="Vaziourakis K.M."/>
            <person name="Stokke R."/>
            <person name="Steen I.H."/>
            <person name="Teske A."/>
            <person name="Boetius A."/>
            <person name="Liebeke M."/>
            <person name="Amann R."/>
            <person name="Knittel K."/>
            <person name="Wegener G."/>
        </authorList>
    </citation>
    <scope>NUCLEOTIDE SEQUENCE</scope>
    <source>
        <strain evidence="4">GoM-Arc1-LC-WB58</strain>
    </source>
</reference>